<dbReference type="Proteomes" id="UP001497535">
    <property type="component" value="Unassembled WGS sequence"/>
</dbReference>
<organism evidence="1 2">
    <name type="scientific">Meloidogyne enterolobii</name>
    <name type="common">Root-knot nematode worm</name>
    <name type="synonym">Meloidogyne mayaguensis</name>
    <dbReference type="NCBI Taxonomy" id="390850"/>
    <lineage>
        <taxon>Eukaryota</taxon>
        <taxon>Metazoa</taxon>
        <taxon>Ecdysozoa</taxon>
        <taxon>Nematoda</taxon>
        <taxon>Chromadorea</taxon>
        <taxon>Rhabditida</taxon>
        <taxon>Tylenchina</taxon>
        <taxon>Tylenchomorpha</taxon>
        <taxon>Tylenchoidea</taxon>
        <taxon>Meloidogynidae</taxon>
        <taxon>Meloidogyninae</taxon>
        <taxon>Meloidogyne</taxon>
    </lineage>
</organism>
<gene>
    <name evidence="1" type="ORF">MENTE1834_LOCUS21920</name>
</gene>
<protein>
    <submittedName>
        <fullName evidence="1">Uncharacterized protein</fullName>
    </submittedName>
</protein>
<accession>A0ACB0Z9E7</accession>
<comment type="caution">
    <text evidence="1">The sequence shown here is derived from an EMBL/GenBank/DDBJ whole genome shotgun (WGS) entry which is preliminary data.</text>
</comment>
<name>A0ACB0Z9E7_MELEN</name>
<dbReference type="EMBL" id="CAVMJV010000027">
    <property type="protein sequence ID" value="CAK5075143.1"/>
    <property type="molecule type" value="Genomic_DNA"/>
</dbReference>
<keyword evidence="2" id="KW-1185">Reference proteome</keyword>
<evidence type="ECO:0000313" key="2">
    <source>
        <dbReference type="Proteomes" id="UP001497535"/>
    </source>
</evidence>
<evidence type="ECO:0000313" key="1">
    <source>
        <dbReference type="EMBL" id="CAK5075143.1"/>
    </source>
</evidence>
<proteinExistence type="predicted"/>
<reference evidence="1" key="1">
    <citation type="submission" date="2023-11" db="EMBL/GenBank/DDBJ databases">
        <authorList>
            <person name="Poullet M."/>
        </authorList>
    </citation>
    <scope>NUCLEOTIDE SEQUENCE</scope>
    <source>
        <strain evidence="1">E1834</strain>
    </source>
</reference>
<sequence>MGAFSKNFCLSFFFIFFFQFFYLLNIFSKIFFYLLRLRVLVTFSFFVIFSFKKTLAVGINRKSKKS</sequence>